<dbReference type="KEGG" id="npz:ACX27_13440"/>
<feature type="transmembrane region" description="Helical" evidence="1">
    <location>
        <begin position="354"/>
        <end position="374"/>
    </location>
</feature>
<dbReference type="OrthoDB" id="504286at2"/>
<evidence type="ECO:0000313" key="2">
    <source>
        <dbReference type="EMBL" id="ALF53614.1"/>
    </source>
</evidence>
<feature type="transmembrane region" description="Helical" evidence="1">
    <location>
        <begin position="216"/>
        <end position="235"/>
    </location>
</feature>
<sequence>MKAYLLKFLNIHNNQASFYTHLLIFILAFVLLITRRPDAIFNPQFWAEDGSIFYAQAYNNGIIKSLFSPFAGYLNIVPRLTAAFSTILPLKAAPLLFNLIAIIIQILPVNFLISSRFSKIMPNLNHRIGLSFVYLALPGCSEIHANITNAQWHTALLMFMVIITQSCKTLVNLFDLIVVLLGGLTGPFSIILIPSILFFQYFKNKTKSINGIKNLFYPKFLILTVTALIQMFVIITDNRGQERLGKIDGNNINILSFDFIFTFSKILTNQLFLISLLGNKFTDYIVKILPENLYIILIFIVVIIGMSTLIYLLIKTPIELKSFIIFAALIPVTILVSEFHSIDVFAFVGTAGRYWFNLILGFVVGIIWLCNFFIQKKIFSFTKRNINYIVSNLHGNN</sequence>
<keyword evidence="3" id="KW-1185">Reference proteome</keyword>
<feature type="transmembrane region" description="Helical" evidence="1">
    <location>
        <begin position="293"/>
        <end position="314"/>
    </location>
</feature>
<keyword evidence="1" id="KW-1133">Transmembrane helix</keyword>
<reference evidence="3" key="1">
    <citation type="submission" date="2015-07" db="EMBL/GenBank/DDBJ databases">
        <title>Genome Of Nitrogen-Fixing Cyanobacterium Nostoc piscinale CENA21 From Solimoes/Amazon River Floodplain Sediments And Comparative Genomics To Uncover Biosynthetic Natural Products Potential.</title>
        <authorList>
            <person name="Leao T.F."/>
            <person name="Leao P.N."/>
            <person name="Guimaraes P.I."/>
            <person name="de Melo A.G.C."/>
            <person name="Ramos R.T.J."/>
            <person name="Silva A."/>
            <person name="Fiore M.F."/>
            <person name="Schneider M.P.C."/>
        </authorList>
    </citation>
    <scope>NUCLEOTIDE SEQUENCE [LARGE SCALE GENOMIC DNA]</scope>
    <source>
        <strain evidence="3">CENA21</strain>
    </source>
</reference>
<protein>
    <recommendedName>
        <fullName evidence="4">DUF2029 domain-containing protein</fullName>
    </recommendedName>
</protein>
<keyword evidence="1" id="KW-0472">Membrane</keyword>
<evidence type="ECO:0008006" key="4">
    <source>
        <dbReference type="Google" id="ProtNLM"/>
    </source>
</evidence>
<proteinExistence type="predicted"/>
<feature type="transmembrane region" description="Helical" evidence="1">
    <location>
        <begin position="70"/>
        <end position="89"/>
    </location>
</feature>
<evidence type="ECO:0000256" key="1">
    <source>
        <dbReference type="SAM" id="Phobius"/>
    </source>
</evidence>
<reference evidence="2 3" key="2">
    <citation type="journal article" date="2016" name="Genome Announc.">
        <title>Draft Genome Sequence of the N2-Fixing Cyanobacterium Nostoc piscinale CENA21, Isolated from the Brazilian Amazon Floodplain.</title>
        <authorList>
            <person name="Leao T."/>
            <person name="Guimaraes P.I."/>
            <person name="de Melo A.G."/>
            <person name="Ramos R.T."/>
            <person name="Leao P.N."/>
            <person name="Silva A."/>
            <person name="Fiore M.F."/>
            <person name="Schneider M.P."/>
        </authorList>
    </citation>
    <scope>NUCLEOTIDE SEQUENCE [LARGE SCALE GENOMIC DNA]</scope>
    <source>
        <strain evidence="2 3">CENA21</strain>
    </source>
</reference>
<dbReference type="Proteomes" id="UP000062645">
    <property type="component" value="Chromosome"/>
</dbReference>
<dbReference type="RefSeq" id="WP_062293183.1">
    <property type="nucleotide sequence ID" value="NZ_CP012036.1"/>
</dbReference>
<gene>
    <name evidence="2" type="ORF">ACX27_13440</name>
</gene>
<feature type="transmembrane region" description="Helical" evidence="1">
    <location>
        <begin position="323"/>
        <end position="342"/>
    </location>
</feature>
<organism evidence="2 3">
    <name type="scientific">Nostoc piscinale CENA21</name>
    <dbReference type="NCBI Taxonomy" id="224013"/>
    <lineage>
        <taxon>Bacteria</taxon>
        <taxon>Bacillati</taxon>
        <taxon>Cyanobacteriota</taxon>
        <taxon>Cyanophyceae</taxon>
        <taxon>Nostocales</taxon>
        <taxon>Nostocaceae</taxon>
        <taxon>Nostoc</taxon>
    </lineage>
</organism>
<dbReference type="EMBL" id="CP012036">
    <property type="protein sequence ID" value="ALF53614.1"/>
    <property type="molecule type" value="Genomic_DNA"/>
</dbReference>
<keyword evidence="1" id="KW-0812">Transmembrane</keyword>
<feature type="transmembrane region" description="Helical" evidence="1">
    <location>
        <begin position="255"/>
        <end position="273"/>
    </location>
</feature>
<accession>A0A0M4TWM6</accession>
<name>A0A0M4TWM6_9NOSO</name>
<dbReference type="AlphaFoldDB" id="A0A0M4TWM6"/>
<dbReference type="PATRIC" id="fig|224013.5.peg.3255"/>
<feature type="transmembrane region" description="Helical" evidence="1">
    <location>
        <begin position="173"/>
        <end position="196"/>
    </location>
</feature>
<feature type="transmembrane region" description="Helical" evidence="1">
    <location>
        <begin position="95"/>
        <end position="113"/>
    </location>
</feature>
<evidence type="ECO:0000313" key="3">
    <source>
        <dbReference type="Proteomes" id="UP000062645"/>
    </source>
</evidence>
<feature type="transmembrane region" description="Helical" evidence="1">
    <location>
        <begin position="16"/>
        <end position="34"/>
    </location>
</feature>